<evidence type="ECO:0000313" key="4">
    <source>
        <dbReference type="Proteomes" id="UP000542210"/>
    </source>
</evidence>
<evidence type="ECO:0000256" key="1">
    <source>
        <dbReference type="ARBA" id="ARBA00022801"/>
    </source>
</evidence>
<dbReference type="EMBL" id="JACHND010000001">
    <property type="protein sequence ID" value="MBB4704486.1"/>
    <property type="molecule type" value="Genomic_DNA"/>
</dbReference>
<dbReference type="InterPro" id="IPR003010">
    <property type="entry name" value="C-N_Hydrolase"/>
</dbReference>
<evidence type="ECO:0000259" key="2">
    <source>
        <dbReference type="PROSITE" id="PS50263"/>
    </source>
</evidence>
<protein>
    <submittedName>
        <fullName evidence="3">Putative amidohydrolase</fullName>
    </submittedName>
</protein>
<dbReference type="PANTHER" id="PTHR43674">
    <property type="entry name" value="NITRILASE C965.09-RELATED"/>
    <property type="match status" value="1"/>
</dbReference>
<keyword evidence="1 3" id="KW-0378">Hydrolase</keyword>
<dbReference type="PANTHER" id="PTHR43674:SF16">
    <property type="entry name" value="CARBON-NITROGEN FAMILY, PUTATIVE (AFU_ORTHOLOGUE AFUA_5G02350)-RELATED"/>
    <property type="match status" value="1"/>
</dbReference>
<dbReference type="RefSeq" id="WP_184885545.1">
    <property type="nucleotide sequence ID" value="NZ_BOOV01000019.1"/>
</dbReference>
<dbReference type="Proteomes" id="UP000542210">
    <property type="component" value="Unassembled WGS sequence"/>
</dbReference>
<proteinExistence type="predicted"/>
<keyword evidence="4" id="KW-1185">Reference proteome</keyword>
<feature type="domain" description="CN hydrolase" evidence="2">
    <location>
        <begin position="32"/>
        <end position="292"/>
    </location>
</feature>
<dbReference type="Gene3D" id="3.60.110.10">
    <property type="entry name" value="Carbon-nitrogen hydrolase"/>
    <property type="match status" value="1"/>
</dbReference>
<sequence length="347" mass="38252">MSLPTPDAALTQDADGGYATVPLAKDAWMLGVVQSRVNAAQDRAGMKANLDHMLHLVDNAFRVGFGADPDLLFFHEFPISGWDRWTKAETERRCIEIPGEETELIAAKARRYGCHIAFGAYVRDPDWPGHVLSVTTLIGPDGEIVAKHWKSRNVKGVFSGFELFTTTVYDVLDEYVEKYGADAVVPVARTPLGNISMSSTQLEPELFRTAAIKGAEIFLRTATGGFSEVDVRSTALHNRAYCAIVNNSVLAAEGNYFEDTGAGGSAIYGPDGEAVAAADSKFEKLVLGRIPIAAFRARHRQPDIHWDLYRPVFDGYRSRFAPNLYTPYQPESLEDAGAYLNGRSRWR</sequence>
<dbReference type="PROSITE" id="PS50263">
    <property type="entry name" value="CN_HYDROLASE"/>
    <property type="match status" value="1"/>
</dbReference>
<dbReference type="InterPro" id="IPR050345">
    <property type="entry name" value="Aliph_Amidase/BUP"/>
</dbReference>
<comment type="caution">
    <text evidence="3">The sequence shown here is derived from an EMBL/GenBank/DDBJ whole genome shotgun (WGS) entry which is preliminary data.</text>
</comment>
<organism evidence="3 4">
    <name type="scientific">Sphaerisporangium siamense</name>
    <dbReference type="NCBI Taxonomy" id="795645"/>
    <lineage>
        <taxon>Bacteria</taxon>
        <taxon>Bacillati</taxon>
        <taxon>Actinomycetota</taxon>
        <taxon>Actinomycetes</taxon>
        <taxon>Streptosporangiales</taxon>
        <taxon>Streptosporangiaceae</taxon>
        <taxon>Sphaerisporangium</taxon>
    </lineage>
</organism>
<accession>A0A7W7GEW9</accession>
<dbReference type="SUPFAM" id="SSF56317">
    <property type="entry name" value="Carbon-nitrogen hydrolase"/>
    <property type="match status" value="1"/>
</dbReference>
<dbReference type="Pfam" id="PF00795">
    <property type="entry name" value="CN_hydrolase"/>
    <property type="match status" value="1"/>
</dbReference>
<dbReference type="InterPro" id="IPR036526">
    <property type="entry name" value="C-N_Hydrolase_sf"/>
</dbReference>
<dbReference type="GO" id="GO:0016811">
    <property type="term" value="F:hydrolase activity, acting on carbon-nitrogen (but not peptide) bonds, in linear amides"/>
    <property type="evidence" value="ECO:0007669"/>
    <property type="project" value="TreeGrafter"/>
</dbReference>
<dbReference type="AlphaFoldDB" id="A0A7W7GEW9"/>
<reference evidence="3 4" key="1">
    <citation type="submission" date="2020-08" db="EMBL/GenBank/DDBJ databases">
        <title>Sequencing the genomes of 1000 actinobacteria strains.</title>
        <authorList>
            <person name="Klenk H.-P."/>
        </authorList>
    </citation>
    <scope>NUCLEOTIDE SEQUENCE [LARGE SCALE GENOMIC DNA]</scope>
    <source>
        <strain evidence="3 4">DSM 45784</strain>
    </source>
</reference>
<gene>
    <name evidence="3" type="ORF">BJ982_006030</name>
</gene>
<evidence type="ECO:0000313" key="3">
    <source>
        <dbReference type="EMBL" id="MBB4704486.1"/>
    </source>
</evidence>
<name>A0A7W7GEW9_9ACTN</name>